<reference evidence="2" key="1">
    <citation type="submission" date="2018-03" db="EMBL/GenBank/DDBJ databases">
        <authorList>
            <person name="Nunes O.C."/>
            <person name="Lopes A.R."/>
            <person name="Froufe H."/>
            <person name="Munoz-Merida A."/>
            <person name="Barroso C."/>
            <person name="Egas C."/>
        </authorList>
    </citation>
    <scope>NUCLEOTIDE SEQUENCE</scope>
    <source>
        <strain evidence="2">ON4</strain>
    </source>
</reference>
<comment type="caution">
    <text evidence="2">The sequence shown here is derived from an EMBL/GenBank/DDBJ whole genome shotgun (WGS) entry which is preliminary data.</text>
</comment>
<dbReference type="Proteomes" id="UP001170379">
    <property type="component" value="Unassembled WGS sequence"/>
</dbReference>
<keyword evidence="1" id="KW-1133">Transmembrane helix</keyword>
<organism evidence="2 3">
    <name type="scientific">Gulosibacter molinativorax</name>
    <dbReference type="NCBI Taxonomy" id="256821"/>
    <lineage>
        <taxon>Bacteria</taxon>
        <taxon>Bacillati</taxon>
        <taxon>Actinomycetota</taxon>
        <taxon>Actinomycetes</taxon>
        <taxon>Micrococcales</taxon>
        <taxon>Microbacteriaceae</taxon>
        <taxon>Gulosibacter</taxon>
    </lineage>
</organism>
<gene>
    <name evidence="2" type="ORF">C7K25_10420</name>
</gene>
<evidence type="ECO:0000313" key="3">
    <source>
        <dbReference type="Proteomes" id="UP001170379"/>
    </source>
</evidence>
<dbReference type="EMBL" id="PXVD01000016">
    <property type="protein sequence ID" value="MDJ1371776.1"/>
    <property type="molecule type" value="Genomic_DNA"/>
</dbReference>
<keyword evidence="3" id="KW-1185">Reference proteome</keyword>
<sequence length="61" mass="6779">MEDRLATLKTIQLILIWVAVIAIAILGMVGLWFNPTNLFCTLLMWPVVLWAAIAPSGSEPR</sequence>
<feature type="transmembrane region" description="Helical" evidence="1">
    <location>
        <begin position="12"/>
        <end position="33"/>
    </location>
</feature>
<proteinExistence type="predicted"/>
<name>A0ABT7CAV6_9MICO</name>
<keyword evidence="1" id="KW-0812">Transmembrane</keyword>
<protein>
    <submittedName>
        <fullName evidence="2">Uncharacterized protein</fullName>
    </submittedName>
</protein>
<evidence type="ECO:0000256" key="1">
    <source>
        <dbReference type="SAM" id="Phobius"/>
    </source>
</evidence>
<accession>A0ABT7CAV6</accession>
<keyword evidence="1" id="KW-0472">Membrane</keyword>
<reference evidence="2" key="2">
    <citation type="journal article" date="2022" name="Sci. Rep.">
        <title>In silico prediction of the enzymes involved in the degradation of the herbicide molinate by Gulosibacter molinativorax ON4T.</title>
        <authorList>
            <person name="Lopes A.R."/>
            <person name="Bunin E."/>
            <person name="Viana A.T."/>
            <person name="Froufe H."/>
            <person name="Munoz-Merida A."/>
            <person name="Pinho D."/>
            <person name="Figueiredo J."/>
            <person name="Barroso C."/>
            <person name="Vaz-Moreira I."/>
            <person name="Bellanger X."/>
            <person name="Egas C."/>
            <person name="Nunes O.C."/>
        </authorList>
    </citation>
    <scope>NUCLEOTIDE SEQUENCE</scope>
    <source>
        <strain evidence="2">ON4</strain>
    </source>
</reference>
<evidence type="ECO:0000313" key="2">
    <source>
        <dbReference type="EMBL" id="MDJ1371776.1"/>
    </source>
</evidence>